<proteinExistence type="inferred from homology"/>
<evidence type="ECO:0000313" key="9">
    <source>
        <dbReference type="EnsemblMetazoa" id="AMIN003636-PA"/>
    </source>
</evidence>
<dbReference type="GO" id="GO:0005634">
    <property type="term" value="C:nucleus"/>
    <property type="evidence" value="ECO:0007669"/>
    <property type="project" value="TreeGrafter"/>
</dbReference>
<dbReference type="Proteomes" id="UP000075920">
    <property type="component" value="Unassembled WGS sequence"/>
</dbReference>
<dbReference type="Pfam" id="PF07985">
    <property type="entry name" value="SRR1"/>
    <property type="match status" value="1"/>
</dbReference>
<reference evidence="9" key="2">
    <citation type="submission" date="2020-05" db="UniProtKB">
        <authorList>
            <consortium name="EnsemblMetazoa"/>
        </authorList>
    </citation>
    <scope>IDENTIFICATION</scope>
    <source>
        <strain evidence="9">MINIMUS1</strain>
    </source>
</reference>
<dbReference type="SUPFAM" id="SSF51316">
    <property type="entry name" value="Mss4-like"/>
    <property type="match status" value="1"/>
</dbReference>
<sequence>MKIWKDVFTGDEMFSDTYKVKLVDDVMYEVYGKHVSRTLGDVQLDGANPSAEEADEGTDAATEAGVDIVLNHRLVETGFSDKKQFTTYLKDYMKKLVARLEEKSPDEVEVFKTNINKVMKDLLGRFKDLQFFTGESMDCEGLIAMLEYRDIDGDSVPILLCFKHGLEEENTQLQTAESDISQSEFFRECFETIQPVLNGVADIICLGLGNFHECVTARYQLAFIRCLRKQANFDVKVRLFDPVFNRAEVDTLRTLGEIVLHENLEGKYSAERKTLFFLPHCPKQIVNNLLWKNWDVHRLANVILLCNSFGTVVNNNPDRLLRHNAGYILRAVELYREVPLRNSFRFADIFNDTALHYLRDGAVNSPIDWDCTEEPSYEQDELELISKEVLSTSSSRTLKHLLSELRAIRSGEGAGAYSLATKYITEQYRRFETTEQQHCRAKEELQFTAETYRCYLESLRKLKELNESYRGKGERSIRDTADMVGFKLPHDPK</sequence>
<keyword evidence="6" id="KW-0106">Calcium</keyword>
<dbReference type="InterPro" id="IPR011057">
    <property type="entry name" value="Mss4-like_sf"/>
</dbReference>
<reference evidence="10" key="1">
    <citation type="submission" date="2013-03" db="EMBL/GenBank/DDBJ databases">
        <title>The Genome Sequence of Anopheles minimus MINIMUS1.</title>
        <authorList>
            <consortium name="The Broad Institute Genomics Platform"/>
            <person name="Neafsey D.E."/>
            <person name="Walton C."/>
            <person name="Walker B."/>
            <person name="Young S.K."/>
            <person name="Zeng Q."/>
            <person name="Gargeya S."/>
            <person name="Fitzgerald M."/>
            <person name="Haas B."/>
            <person name="Abouelleil A."/>
            <person name="Allen A.W."/>
            <person name="Alvarado L."/>
            <person name="Arachchi H.M."/>
            <person name="Berlin A.M."/>
            <person name="Chapman S.B."/>
            <person name="Gainer-Dewar J."/>
            <person name="Goldberg J."/>
            <person name="Griggs A."/>
            <person name="Gujja S."/>
            <person name="Hansen M."/>
            <person name="Howarth C."/>
            <person name="Imamovic A."/>
            <person name="Ireland A."/>
            <person name="Larimer J."/>
            <person name="McCowan C."/>
            <person name="Murphy C."/>
            <person name="Pearson M."/>
            <person name="Poon T.W."/>
            <person name="Priest M."/>
            <person name="Roberts A."/>
            <person name="Saif S."/>
            <person name="Shea T."/>
            <person name="Sisk P."/>
            <person name="Sykes S."/>
            <person name="Wortman J."/>
            <person name="Nusbaum C."/>
            <person name="Birren B."/>
        </authorList>
    </citation>
    <scope>NUCLEOTIDE SEQUENCE [LARGE SCALE GENOMIC DNA]</scope>
    <source>
        <strain evidence="10">MINIMUS1</strain>
    </source>
</reference>
<dbReference type="EnsemblMetazoa" id="AMIN003636-RA">
    <property type="protein sequence ID" value="AMIN003636-PA"/>
    <property type="gene ID" value="AMIN003636"/>
</dbReference>
<evidence type="ECO:0000256" key="6">
    <source>
        <dbReference type="ARBA" id="ARBA00022837"/>
    </source>
</evidence>
<dbReference type="FunFam" id="2.170.150.10:FF:000002">
    <property type="entry name" value="Translationally-controlled tumor protein homolog"/>
    <property type="match status" value="1"/>
</dbReference>
<dbReference type="Gene3D" id="2.170.150.10">
    <property type="entry name" value="Metal Binding Protein, Guanine Nucleotide Exchange Factor, Chain A"/>
    <property type="match status" value="1"/>
</dbReference>
<feature type="domain" description="TCTP" evidence="8">
    <location>
        <begin position="1"/>
        <end position="171"/>
    </location>
</feature>
<dbReference type="CDD" id="cd20271">
    <property type="entry name" value="Complex1_LYR_FMC1"/>
    <property type="match status" value="1"/>
</dbReference>
<dbReference type="InterPro" id="IPR034737">
    <property type="entry name" value="TCTP"/>
</dbReference>
<keyword evidence="5" id="KW-0963">Cytoplasm</keyword>
<evidence type="ECO:0000256" key="2">
    <source>
        <dbReference type="ARBA" id="ARBA00004496"/>
    </source>
</evidence>
<dbReference type="PRINTS" id="PR01653">
    <property type="entry name" value="TCTPROTEIN"/>
</dbReference>
<dbReference type="InterPro" id="IPR011323">
    <property type="entry name" value="Mss4/transl-control_tumour"/>
</dbReference>
<evidence type="ECO:0000313" key="10">
    <source>
        <dbReference type="Proteomes" id="UP000075920"/>
    </source>
</evidence>
<dbReference type="Pfam" id="PF00838">
    <property type="entry name" value="TCTP"/>
    <property type="match status" value="1"/>
</dbReference>
<dbReference type="InterPro" id="IPR018105">
    <property type="entry name" value="Translational_control_tumour_p"/>
</dbReference>
<accession>A0A182VZY0</accession>
<dbReference type="STRING" id="112268.A0A182VZY0"/>
<dbReference type="InterPro" id="IPR018103">
    <property type="entry name" value="Translation_control_tumour_CS"/>
</dbReference>
<name>A0A182VZY0_9DIPT</name>
<evidence type="ECO:0000256" key="3">
    <source>
        <dbReference type="ARBA" id="ARBA00009856"/>
    </source>
</evidence>
<dbReference type="PROSITE" id="PS51797">
    <property type="entry name" value="TCTP_3"/>
    <property type="match status" value="1"/>
</dbReference>
<keyword evidence="10" id="KW-1185">Reference proteome</keyword>
<comment type="subcellular location">
    <subcellularLocation>
        <location evidence="2">Cytoplasm</location>
    </subcellularLocation>
</comment>
<evidence type="ECO:0000256" key="5">
    <source>
        <dbReference type="ARBA" id="ARBA00022490"/>
    </source>
</evidence>
<dbReference type="InterPro" id="IPR012942">
    <property type="entry name" value="SRR1-like"/>
</dbReference>
<evidence type="ECO:0000256" key="7">
    <source>
        <dbReference type="PROSITE-ProRule" id="PRU01133"/>
    </source>
</evidence>
<evidence type="ECO:0000256" key="4">
    <source>
        <dbReference type="ARBA" id="ARBA00014759"/>
    </source>
</evidence>
<dbReference type="VEuPathDB" id="VectorBase:AMIN003636"/>
<protein>
    <recommendedName>
        <fullName evidence="4">Translationally-controlled tumor protein homolog</fullName>
    </recommendedName>
</protein>
<dbReference type="PANTHER" id="PTHR28626:SF3">
    <property type="entry name" value="SRR1-LIKE PROTEIN"/>
    <property type="match status" value="1"/>
</dbReference>
<comment type="similarity">
    <text evidence="3">Belongs to the SRR1 family.</text>
</comment>
<dbReference type="AlphaFoldDB" id="A0A182VZY0"/>
<dbReference type="PROSITE" id="PS01002">
    <property type="entry name" value="TCTP_1"/>
    <property type="match status" value="1"/>
</dbReference>
<dbReference type="InterPro" id="IPR040044">
    <property type="entry name" value="SRR1L"/>
</dbReference>
<comment type="function">
    <text evidence="1">Involved in calcium binding and microtubule stabilization.</text>
</comment>
<organism evidence="9 10">
    <name type="scientific">Anopheles minimus</name>
    <dbReference type="NCBI Taxonomy" id="112268"/>
    <lineage>
        <taxon>Eukaryota</taxon>
        <taxon>Metazoa</taxon>
        <taxon>Ecdysozoa</taxon>
        <taxon>Arthropoda</taxon>
        <taxon>Hexapoda</taxon>
        <taxon>Insecta</taxon>
        <taxon>Pterygota</taxon>
        <taxon>Neoptera</taxon>
        <taxon>Endopterygota</taxon>
        <taxon>Diptera</taxon>
        <taxon>Nematocera</taxon>
        <taxon>Culicoidea</taxon>
        <taxon>Culicidae</taxon>
        <taxon>Anophelinae</taxon>
        <taxon>Anopheles</taxon>
    </lineage>
</organism>
<dbReference type="PANTHER" id="PTHR28626">
    <property type="entry name" value="SRR1-LIKE PROTEIN"/>
    <property type="match status" value="1"/>
</dbReference>
<comment type="similarity">
    <text evidence="7">Belongs to the TCTP family.</text>
</comment>
<dbReference type="GO" id="GO:0005737">
    <property type="term" value="C:cytoplasm"/>
    <property type="evidence" value="ECO:0007669"/>
    <property type="project" value="UniProtKB-SubCell"/>
</dbReference>
<dbReference type="PROSITE" id="PS01003">
    <property type="entry name" value="TCTP_2"/>
    <property type="match status" value="1"/>
</dbReference>
<evidence type="ECO:0000259" key="8">
    <source>
        <dbReference type="PROSITE" id="PS51797"/>
    </source>
</evidence>
<evidence type="ECO:0000256" key="1">
    <source>
        <dbReference type="ARBA" id="ARBA00002114"/>
    </source>
</evidence>